<dbReference type="AlphaFoldDB" id="A0A226EZA0"/>
<feature type="domain" description="CHK kinase-like" evidence="1">
    <location>
        <begin position="131"/>
        <end position="322"/>
    </location>
</feature>
<dbReference type="InterPro" id="IPR011009">
    <property type="entry name" value="Kinase-like_dom_sf"/>
</dbReference>
<evidence type="ECO:0000313" key="3">
    <source>
        <dbReference type="Proteomes" id="UP000198287"/>
    </source>
</evidence>
<protein>
    <recommendedName>
        <fullName evidence="1">CHK kinase-like domain-containing protein</fullName>
    </recommendedName>
</protein>
<evidence type="ECO:0000313" key="2">
    <source>
        <dbReference type="EMBL" id="OXA62912.1"/>
    </source>
</evidence>
<dbReference type="PANTHER" id="PTHR11012">
    <property type="entry name" value="PROTEIN KINASE-LIKE DOMAIN-CONTAINING"/>
    <property type="match status" value="1"/>
</dbReference>
<keyword evidence="3" id="KW-1185">Reference proteome</keyword>
<dbReference type="SMART" id="SM00587">
    <property type="entry name" value="CHK"/>
    <property type="match status" value="1"/>
</dbReference>
<comment type="caution">
    <text evidence="2">The sequence shown here is derived from an EMBL/GenBank/DDBJ whole genome shotgun (WGS) entry which is preliminary data.</text>
</comment>
<dbReference type="OrthoDB" id="191037at2759"/>
<dbReference type="SUPFAM" id="SSF56112">
    <property type="entry name" value="Protein kinase-like (PK-like)"/>
    <property type="match status" value="1"/>
</dbReference>
<evidence type="ECO:0000259" key="1">
    <source>
        <dbReference type="SMART" id="SM00587"/>
    </source>
</evidence>
<organism evidence="2 3">
    <name type="scientific">Folsomia candida</name>
    <name type="common">Springtail</name>
    <dbReference type="NCBI Taxonomy" id="158441"/>
    <lineage>
        <taxon>Eukaryota</taxon>
        <taxon>Metazoa</taxon>
        <taxon>Ecdysozoa</taxon>
        <taxon>Arthropoda</taxon>
        <taxon>Hexapoda</taxon>
        <taxon>Collembola</taxon>
        <taxon>Entomobryomorpha</taxon>
        <taxon>Isotomoidea</taxon>
        <taxon>Isotomidae</taxon>
        <taxon>Proisotominae</taxon>
        <taxon>Folsomia</taxon>
    </lineage>
</organism>
<dbReference type="STRING" id="158441.A0A226EZA0"/>
<proteinExistence type="predicted"/>
<sequence>MENPPVPLSSESVTPSWVSQVLRTKISGHDFQKETNIQSGSGFLSSMVRLRCEAEDGQNFNIIVKLLPEDSTMLELTVSEGFDKTEVNFYKEVGPDLLKILPDLKQYLCHSYYGHIQHADEEKHLKYASVLVMEDLKPQGYYTINFAAEESMAQFREVLEFMAKFHFAGMVLETRKNAKLCQVYDYLQGVSNSGTSMFYEMAKGGFVEIIQLLSDHGLSQPVIEAYRKMAPHSDSIIKKVQEASKEFACLIHGDLWSNNCLFNDDPQFHTKIIDWQLLGYKDPNYDVAVTIVSSIPVKQLTKEKVTESLQHYYETFVAECTKSGDPGNLITRDWDQFSKFFYTWGMSYTMLWFLMSSDSFSLNIPRLVKIYEFLILEANVHEFILSQVEEV</sequence>
<dbReference type="Gene3D" id="3.90.1200.10">
    <property type="match status" value="1"/>
</dbReference>
<name>A0A226EZA0_FOLCA</name>
<dbReference type="Pfam" id="PF02958">
    <property type="entry name" value="EcKL"/>
    <property type="match status" value="1"/>
</dbReference>
<dbReference type="PANTHER" id="PTHR11012:SF58">
    <property type="entry name" value="CHK KINASE-LIKE DOMAIN-CONTAINING PROTEIN"/>
    <property type="match status" value="1"/>
</dbReference>
<dbReference type="Proteomes" id="UP000198287">
    <property type="component" value="Unassembled WGS sequence"/>
</dbReference>
<dbReference type="InterPro" id="IPR004119">
    <property type="entry name" value="EcKL"/>
</dbReference>
<dbReference type="InterPro" id="IPR015897">
    <property type="entry name" value="CHK_kinase-like"/>
</dbReference>
<dbReference type="OMA" id="HAGCWIN"/>
<gene>
    <name evidence="2" type="ORF">Fcan01_02670</name>
</gene>
<reference evidence="2 3" key="1">
    <citation type="submission" date="2015-12" db="EMBL/GenBank/DDBJ databases">
        <title>The genome of Folsomia candida.</title>
        <authorList>
            <person name="Faddeeva A."/>
            <person name="Derks M.F."/>
            <person name="Anvar Y."/>
            <person name="Smit S."/>
            <person name="Van Straalen N."/>
            <person name="Roelofs D."/>
        </authorList>
    </citation>
    <scope>NUCLEOTIDE SEQUENCE [LARGE SCALE GENOMIC DNA]</scope>
    <source>
        <strain evidence="2 3">VU population</strain>
        <tissue evidence="2">Whole body</tissue>
    </source>
</reference>
<accession>A0A226EZA0</accession>
<dbReference type="EMBL" id="LNIX01000001">
    <property type="protein sequence ID" value="OXA62912.1"/>
    <property type="molecule type" value="Genomic_DNA"/>
</dbReference>